<evidence type="ECO:0000313" key="2">
    <source>
        <dbReference type="Proteomes" id="UP000324800"/>
    </source>
</evidence>
<reference evidence="1 2" key="1">
    <citation type="submission" date="2019-03" db="EMBL/GenBank/DDBJ databases">
        <title>Single cell metagenomics reveals metabolic interactions within the superorganism composed of flagellate Streblomastix strix and complex community of Bacteroidetes bacteria on its surface.</title>
        <authorList>
            <person name="Treitli S.C."/>
            <person name="Kolisko M."/>
            <person name="Husnik F."/>
            <person name="Keeling P."/>
            <person name="Hampl V."/>
        </authorList>
    </citation>
    <scope>NUCLEOTIDE SEQUENCE [LARGE SCALE GENOMIC DNA]</scope>
    <source>
        <strain evidence="1">ST1C</strain>
    </source>
</reference>
<comment type="caution">
    <text evidence="1">The sequence shown here is derived from an EMBL/GenBank/DDBJ whole genome shotgun (WGS) entry which is preliminary data.</text>
</comment>
<organism evidence="1 2">
    <name type="scientific">Streblomastix strix</name>
    <dbReference type="NCBI Taxonomy" id="222440"/>
    <lineage>
        <taxon>Eukaryota</taxon>
        <taxon>Metamonada</taxon>
        <taxon>Preaxostyla</taxon>
        <taxon>Oxymonadida</taxon>
        <taxon>Streblomastigidae</taxon>
        <taxon>Streblomastix</taxon>
    </lineage>
</organism>
<dbReference type="OrthoDB" id="10689660at2759"/>
<dbReference type="Proteomes" id="UP000324800">
    <property type="component" value="Unassembled WGS sequence"/>
</dbReference>
<sequence length="253" mass="29734">MFKYKEHGGMEQKELVQIRVVGPNSSFRETKINKRKTLKYEAINDWFNMTHLVSLREILDIWNVDIEIPFKQYADKVNMREFDQKIIEEGTIVKMNDEIAQVCIDGLKNLEIHNFPQPINMEVSLLGVFSEIFGINNESIRAEGLGNIRKFNRLTANAEKNYGQAASNGERKPNPWILTKILRYHNKDYYEQTIKPLLKQNYEMKKQQKISDIVQQIEKHEIDLKDPFTLIDVSSKALNENMKINQNKLLKIY</sequence>
<gene>
    <name evidence="1" type="ORF">EZS28_026065</name>
</gene>
<proteinExistence type="predicted"/>
<dbReference type="EMBL" id="SNRW01009160">
    <property type="protein sequence ID" value="KAA6378407.1"/>
    <property type="molecule type" value="Genomic_DNA"/>
</dbReference>
<name>A0A5J4V6Z6_9EUKA</name>
<evidence type="ECO:0000313" key="1">
    <source>
        <dbReference type="EMBL" id="KAA6378407.1"/>
    </source>
</evidence>
<protein>
    <submittedName>
        <fullName evidence="1">Uncharacterized protein</fullName>
    </submittedName>
</protein>
<dbReference type="AlphaFoldDB" id="A0A5J4V6Z6"/>
<accession>A0A5J4V6Z6</accession>